<feature type="compositionally biased region" description="Basic residues" evidence="1">
    <location>
        <begin position="35"/>
        <end position="48"/>
    </location>
</feature>
<protein>
    <submittedName>
        <fullName evidence="2">Uncharacterized protein</fullName>
    </submittedName>
</protein>
<sequence>MPQSGSPRDSHLPRCSWAILHVLWPGASHASPKLRGQRSVRAVGHHGHDHPTGGPSIRQSSRSAGGPVLSSFRAALPGPGPFRRCVPVFKVGVRYTRGPFRQTHRAACRVGATERLLAAGHPLGPGAPVAHVLVASPYLRGWGRRARTHPMPPPPHRPPWSREHEALHDQPCSNLQAGGGPPASPAAVGRLPLKRRAVPHPSARALTRSVRLPALTRRQAPGRGARQPSPTGSARLALGSAGARVTHTGPRSRSPSICPGGCPRITGEV</sequence>
<feature type="region of interest" description="Disordered" evidence="1">
    <location>
        <begin position="209"/>
        <end position="269"/>
    </location>
</feature>
<comment type="caution">
    <text evidence="2">The sequence shown here is derived from an EMBL/GenBank/DDBJ whole genome shotgun (WGS) entry which is preliminary data.</text>
</comment>
<proteinExistence type="predicted"/>
<gene>
    <name evidence="2" type="ORF">NDU88_007906</name>
</gene>
<name>A0AAV7STN0_PLEWA</name>
<evidence type="ECO:0000313" key="3">
    <source>
        <dbReference type="Proteomes" id="UP001066276"/>
    </source>
</evidence>
<keyword evidence="3" id="KW-1185">Reference proteome</keyword>
<evidence type="ECO:0000313" key="2">
    <source>
        <dbReference type="EMBL" id="KAJ1167515.1"/>
    </source>
</evidence>
<dbReference type="EMBL" id="JANPWB010000008">
    <property type="protein sequence ID" value="KAJ1167515.1"/>
    <property type="molecule type" value="Genomic_DNA"/>
</dbReference>
<evidence type="ECO:0000256" key="1">
    <source>
        <dbReference type="SAM" id="MobiDB-lite"/>
    </source>
</evidence>
<feature type="compositionally biased region" description="Low complexity" evidence="1">
    <location>
        <begin position="232"/>
        <end position="244"/>
    </location>
</feature>
<feature type="region of interest" description="Disordered" evidence="1">
    <location>
        <begin position="30"/>
        <end position="68"/>
    </location>
</feature>
<organism evidence="2 3">
    <name type="scientific">Pleurodeles waltl</name>
    <name type="common">Iberian ribbed newt</name>
    <dbReference type="NCBI Taxonomy" id="8319"/>
    <lineage>
        <taxon>Eukaryota</taxon>
        <taxon>Metazoa</taxon>
        <taxon>Chordata</taxon>
        <taxon>Craniata</taxon>
        <taxon>Vertebrata</taxon>
        <taxon>Euteleostomi</taxon>
        <taxon>Amphibia</taxon>
        <taxon>Batrachia</taxon>
        <taxon>Caudata</taxon>
        <taxon>Salamandroidea</taxon>
        <taxon>Salamandridae</taxon>
        <taxon>Pleurodelinae</taxon>
        <taxon>Pleurodeles</taxon>
    </lineage>
</organism>
<accession>A0AAV7STN0</accession>
<dbReference type="AlphaFoldDB" id="A0AAV7STN0"/>
<dbReference type="Proteomes" id="UP001066276">
    <property type="component" value="Chromosome 4_2"/>
</dbReference>
<reference evidence="2" key="1">
    <citation type="journal article" date="2022" name="bioRxiv">
        <title>Sequencing and chromosome-scale assembly of the giantPleurodeles waltlgenome.</title>
        <authorList>
            <person name="Brown T."/>
            <person name="Elewa A."/>
            <person name="Iarovenko S."/>
            <person name="Subramanian E."/>
            <person name="Araus A.J."/>
            <person name="Petzold A."/>
            <person name="Susuki M."/>
            <person name="Suzuki K.-i.T."/>
            <person name="Hayashi T."/>
            <person name="Toyoda A."/>
            <person name="Oliveira C."/>
            <person name="Osipova E."/>
            <person name="Leigh N.D."/>
            <person name="Simon A."/>
            <person name="Yun M.H."/>
        </authorList>
    </citation>
    <scope>NUCLEOTIDE SEQUENCE</scope>
    <source>
        <strain evidence="2">20211129_DDA</strain>
        <tissue evidence="2">Liver</tissue>
    </source>
</reference>
<feature type="region of interest" description="Disordered" evidence="1">
    <location>
        <begin position="145"/>
        <end position="166"/>
    </location>
</feature>